<protein>
    <submittedName>
        <fullName evidence="1">Uncharacterized protein</fullName>
    </submittedName>
</protein>
<name>A0A8S1B363_ARCPL</name>
<dbReference type="AlphaFoldDB" id="A0A8S1B363"/>
<dbReference type="SUPFAM" id="SSF50630">
    <property type="entry name" value="Acid proteases"/>
    <property type="match status" value="1"/>
</dbReference>
<comment type="caution">
    <text evidence="1">The sequence shown here is derived from an EMBL/GenBank/DDBJ whole genome shotgun (WGS) entry which is preliminary data.</text>
</comment>
<sequence>MRSRIFAEKDVHYKRAVELSQALEAAERHASMAGAAGAAPHDDGLHRIGIENKSSKYSNKNQFFPNGSDSQDEGCNFYNLVVSNNGDGPYYAKIKVENILCKFEIDTGSKLSVISKEYYYYKLQKWKFI</sequence>
<dbReference type="OrthoDB" id="6514762at2759"/>
<proteinExistence type="predicted"/>
<evidence type="ECO:0000313" key="1">
    <source>
        <dbReference type="EMBL" id="CAB3256984.1"/>
    </source>
</evidence>
<organism evidence="1 2">
    <name type="scientific">Arctia plantaginis</name>
    <name type="common">Wood tiger moth</name>
    <name type="synonym">Phalaena plantaginis</name>
    <dbReference type="NCBI Taxonomy" id="874455"/>
    <lineage>
        <taxon>Eukaryota</taxon>
        <taxon>Metazoa</taxon>
        <taxon>Ecdysozoa</taxon>
        <taxon>Arthropoda</taxon>
        <taxon>Hexapoda</taxon>
        <taxon>Insecta</taxon>
        <taxon>Pterygota</taxon>
        <taxon>Neoptera</taxon>
        <taxon>Endopterygota</taxon>
        <taxon>Lepidoptera</taxon>
        <taxon>Glossata</taxon>
        <taxon>Ditrysia</taxon>
        <taxon>Noctuoidea</taxon>
        <taxon>Erebidae</taxon>
        <taxon>Arctiinae</taxon>
        <taxon>Arctia</taxon>
    </lineage>
</organism>
<dbReference type="InterPro" id="IPR021109">
    <property type="entry name" value="Peptidase_aspartic_dom_sf"/>
</dbReference>
<accession>A0A8S1B363</accession>
<gene>
    <name evidence="1" type="ORF">APLA_LOCUS15801</name>
</gene>
<dbReference type="EMBL" id="CADEBD010000519">
    <property type="protein sequence ID" value="CAB3256984.1"/>
    <property type="molecule type" value="Genomic_DNA"/>
</dbReference>
<reference evidence="1 2" key="1">
    <citation type="submission" date="2020-04" db="EMBL/GenBank/DDBJ databases">
        <authorList>
            <person name="Wallbank WR R."/>
            <person name="Pardo Diaz C."/>
            <person name="Kozak K."/>
            <person name="Martin S."/>
            <person name="Jiggins C."/>
            <person name="Moest M."/>
            <person name="Warren A I."/>
            <person name="Byers J.R.P. K."/>
            <person name="Montejo-Kovacevich G."/>
            <person name="Yen C E."/>
        </authorList>
    </citation>
    <scope>NUCLEOTIDE SEQUENCE [LARGE SCALE GENOMIC DNA]</scope>
</reference>
<evidence type="ECO:0000313" key="2">
    <source>
        <dbReference type="Proteomes" id="UP000494256"/>
    </source>
</evidence>
<dbReference type="Proteomes" id="UP000494256">
    <property type="component" value="Unassembled WGS sequence"/>
</dbReference>